<evidence type="ECO:0000313" key="2">
    <source>
        <dbReference type="Proteomes" id="UP001057402"/>
    </source>
</evidence>
<gene>
    <name evidence="1" type="ORF">MLD38_034072</name>
</gene>
<reference evidence="2" key="1">
    <citation type="journal article" date="2023" name="Front. Plant Sci.">
        <title>Chromosomal-level genome assembly of Melastoma candidum provides insights into trichome evolution.</title>
        <authorList>
            <person name="Zhong Y."/>
            <person name="Wu W."/>
            <person name="Sun C."/>
            <person name="Zou P."/>
            <person name="Liu Y."/>
            <person name="Dai S."/>
            <person name="Zhou R."/>
        </authorList>
    </citation>
    <scope>NUCLEOTIDE SEQUENCE [LARGE SCALE GENOMIC DNA]</scope>
</reference>
<protein>
    <submittedName>
        <fullName evidence="1">Uncharacterized protein</fullName>
    </submittedName>
</protein>
<evidence type="ECO:0000313" key="1">
    <source>
        <dbReference type="EMBL" id="KAI4320611.1"/>
    </source>
</evidence>
<comment type="caution">
    <text evidence="1">The sequence shown here is derived from an EMBL/GenBank/DDBJ whole genome shotgun (WGS) entry which is preliminary data.</text>
</comment>
<accession>A0ACB9MCM9</accession>
<organism evidence="1 2">
    <name type="scientific">Melastoma candidum</name>
    <dbReference type="NCBI Taxonomy" id="119954"/>
    <lineage>
        <taxon>Eukaryota</taxon>
        <taxon>Viridiplantae</taxon>
        <taxon>Streptophyta</taxon>
        <taxon>Embryophyta</taxon>
        <taxon>Tracheophyta</taxon>
        <taxon>Spermatophyta</taxon>
        <taxon>Magnoliopsida</taxon>
        <taxon>eudicotyledons</taxon>
        <taxon>Gunneridae</taxon>
        <taxon>Pentapetalae</taxon>
        <taxon>rosids</taxon>
        <taxon>malvids</taxon>
        <taxon>Myrtales</taxon>
        <taxon>Melastomataceae</taxon>
        <taxon>Melastomatoideae</taxon>
        <taxon>Melastomateae</taxon>
        <taxon>Melastoma</taxon>
    </lineage>
</organism>
<dbReference type="Proteomes" id="UP001057402">
    <property type="component" value="Chromosome 10"/>
</dbReference>
<keyword evidence="2" id="KW-1185">Reference proteome</keyword>
<dbReference type="EMBL" id="CM042889">
    <property type="protein sequence ID" value="KAI4320611.1"/>
    <property type="molecule type" value="Genomic_DNA"/>
</dbReference>
<name>A0ACB9MCM9_9MYRT</name>
<proteinExistence type="predicted"/>
<sequence length="1229" mass="137522">MTSEGSPSPGSLPVAAEGGSVQRRGVRRRLIQTTLFPQRPEEAEEEAEPVEVNFGGENAGFEESVAAVVVEEGDCGPSLKKRSKGKGKAVKETSTLRWSSSVRKPKQHLNSSTPSKNGTSNSRKCGLVPKMLDLNEVDDGLSSQPIPDLRMEAKTAAEENSRLFAGKQIHPFFVSRRSEKKSQGIVENEVQEHCACDDGDSQCTSIGPIHVFEKNQEDYHQILDWGHLTFDAETLYSDRCSLDGGAFSSIFRGNIRSLTFDSFNSKSNAFDTSPMPNVSSPIDVSDVPHADSKIPNEAKLDQYGMFPAERIVKFDNAPGNRFLEDSVQTYYVGRGSCIPNTMWTDKYEPRSSSEVCGNHESVKFLSEWLHQWHGSNRERKEGVNGSQNRCSQPSKCSQDQSDSDSDGREVEVQLKNVMLITGPVGCGKSAAVYACAKEQGFEVMEVNASECRNGAVVKQKFGEALESRWLKRLSGNQGDSQMNSKAHPELENNKYELDTNSEEIEILRASDGENSNEHEELVLSSDSGKVEVKRLILFEDVDITFIEDRGFISSIQQIAETAKGPIIMTSNNSDLVLPENLERHHIYFSMPSAKELLYHLHKICLAEKASIQHHLLEKFVGDCGGDIRKVILHLQFWCQGTGWQRDGILRSYGPSLSDLESCHRVIPKLMPWDCHSKLSELVEKNISESLCLVEQAYSSKEVIEESVHEEMEHPTEISQIDRNLETKKEEMLRRNCSSYEDLLAVQAAMECRTTNSPGSPLTFYHIRSNRKLGILMSSDSEDEDFHDKDTSLLPGAGTEIKTVVFSPGKVIQNCLSPPCEELHAWEELNKEKCLFPCSNRQGNINFDEPLESLDISRVPESTYVPETEIVDAGEPSTGGFCCNYTGMGDVSPGEWSIQDLSHVKWGGRPLSRLRRLSDMEKASCGATVSPHIEAEDIHVEHRRDFLGGWKVMDECSRIEFNGRHKHDTSSQPGPNLVEQSWSRLRIDQQLKEYVNAEQPDASQSIELAHKMADLISEADLLLYRCQEEMEDYREPATIWDEPESFSWCDDQWQMASTFVQHGVCSYAQNVDAIASNKGLESTSDLASEMLVLARNKNAAAKLTIPSLRGCIGLQQEMLEKSNPLDTVLCGRESKKSLFDVVESIIPRKRYLCIRGDAFHEYISFLGCISKAECYRLSKGTDNNKRRRGRRARHYLSSGVLMLTPEDLSLLCTHCTYGKDTVLTQVLGMD</sequence>